<sequence length="151" mass="16252">MELTRLKTAADAIIAAATDRDGVLHEIAQLLEASVPHYDWVGFYLAEGRELVLGPYVGAETAHVRIAFGRGICGQVAESGQSMVVPDVAAQANYLSCGSAVRSEVVIPIHADGEFVAQLDIDSHTRDPFSPGEVEFLQRLCARLASLWSET</sequence>
<reference evidence="2" key="1">
    <citation type="journal article" date="2014" name="Genome Biol. Evol.">
        <title>Pangenome evidence for extensive interdomain horizontal transfer affecting lineage core and shell genes in uncultured planktonic thaumarchaeota and euryarchaeota.</title>
        <authorList>
            <person name="Deschamps P."/>
            <person name="Zivanovic Y."/>
            <person name="Moreira D."/>
            <person name="Rodriguez-Valera F."/>
            <person name="Lopez-Garcia P."/>
        </authorList>
    </citation>
    <scope>NUCLEOTIDE SEQUENCE</scope>
</reference>
<dbReference type="Pfam" id="PF01590">
    <property type="entry name" value="GAF"/>
    <property type="match status" value="1"/>
</dbReference>
<dbReference type="SMART" id="SM00065">
    <property type="entry name" value="GAF"/>
    <property type="match status" value="1"/>
</dbReference>
<dbReference type="InterPro" id="IPR003018">
    <property type="entry name" value="GAF"/>
</dbReference>
<feature type="domain" description="GAF" evidence="1">
    <location>
        <begin position="19"/>
        <end position="151"/>
    </location>
</feature>
<evidence type="ECO:0000259" key="1">
    <source>
        <dbReference type="SMART" id="SM00065"/>
    </source>
</evidence>
<dbReference type="InterPro" id="IPR029016">
    <property type="entry name" value="GAF-like_dom_sf"/>
</dbReference>
<dbReference type="EMBL" id="KF900651">
    <property type="protein sequence ID" value="AIF02479.1"/>
    <property type="molecule type" value="Genomic_DNA"/>
</dbReference>
<name>A0A075GFE9_9EURY</name>
<dbReference type="AlphaFoldDB" id="A0A075GFE9"/>
<dbReference type="SUPFAM" id="SSF55781">
    <property type="entry name" value="GAF domain-like"/>
    <property type="match status" value="1"/>
</dbReference>
<accession>A0A075GFE9</accession>
<evidence type="ECO:0000313" key="2">
    <source>
        <dbReference type="EMBL" id="AIF02479.1"/>
    </source>
</evidence>
<organism evidence="2">
    <name type="scientific">uncultured marine group II/III euryarchaeote KM3_157_C11</name>
    <dbReference type="NCBI Taxonomy" id="1457903"/>
    <lineage>
        <taxon>Archaea</taxon>
        <taxon>Methanobacteriati</taxon>
        <taxon>Methanobacteriota</taxon>
        <taxon>environmental samples</taxon>
    </lineage>
</organism>
<protein>
    <submittedName>
        <fullName evidence="2">GAF domain-containing protein</fullName>
    </submittedName>
</protein>
<dbReference type="Gene3D" id="3.30.450.40">
    <property type="match status" value="1"/>
</dbReference>
<proteinExistence type="predicted"/>